<evidence type="ECO:0000313" key="1">
    <source>
        <dbReference type="EMBL" id="KAJ5350254.1"/>
    </source>
</evidence>
<organism evidence="1 2">
    <name type="scientific">Penicillium brevicompactum</name>
    <dbReference type="NCBI Taxonomy" id="5074"/>
    <lineage>
        <taxon>Eukaryota</taxon>
        <taxon>Fungi</taxon>
        <taxon>Dikarya</taxon>
        <taxon>Ascomycota</taxon>
        <taxon>Pezizomycotina</taxon>
        <taxon>Eurotiomycetes</taxon>
        <taxon>Eurotiomycetidae</taxon>
        <taxon>Eurotiales</taxon>
        <taxon>Aspergillaceae</taxon>
        <taxon>Penicillium</taxon>
    </lineage>
</organism>
<dbReference type="EMBL" id="JAPZBR010000006">
    <property type="protein sequence ID" value="KAJ5350254.1"/>
    <property type="molecule type" value="Genomic_DNA"/>
</dbReference>
<gene>
    <name evidence="1" type="ORF">N7541_007981</name>
</gene>
<comment type="caution">
    <text evidence="1">The sequence shown here is derived from an EMBL/GenBank/DDBJ whole genome shotgun (WGS) entry which is preliminary data.</text>
</comment>
<protein>
    <submittedName>
        <fullName evidence="1">Uncharacterized protein</fullName>
    </submittedName>
</protein>
<dbReference type="Proteomes" id="UP001148299">
    <property type="component" value="Unassembled WGS sequence"/>
</dbReference>
<reference evidence="1" key="1">
    <citation type="submission" date="2022-12" db="EMBL/GenBank/DDBJ databases">
        <authorList>
            <person name="Petersen C."/>
        </authorList>
    </citation>
    <scope>NUCLEOTIDE SEQUENCE</scope>
    <source>
        <strain evidence="1">IBT 35675</strain>
    </source>
</reference>
<dbReference type="OrthoDB" id="308383at2759"/>
<accession>A0A9W9R166</accession>
<name>A0A9W9R166_PENBR</name>
<evidence type="ECO:0000313" key="2">
    <source>
        <dbReference type="Proteomes" id="UP001148299"/>
    </source>
</evidence>
<keyword evidence="2" id="KW-1185">Reference proteome</keyword>
<dbReference type="AlphaFoldDB" id="A0A9W9R166"/>
<reference evidence="1" key="2">
    <citation type="journal article" date="2023" name="IMA Fungus">
        <title>Comparative genomic study of the Penicillium genus elucidates a diverse pangenome and 15 lateral gene transfer events.</title>
        <authorList>
            <person name="Petersen C."/>
            <person name="Sorensen T."/>
            <person name="Nielsen M.R."/>
            <person name="Sondergaard T.E."/>
            <person name="Sorensen J.L."/>
            <person name="Fitzpatrick D.A."/>
            <person name="Frisvad J.C."/>
            <person name="Nielsen K.L."/>
        </authorList>
    </citation>
    <scope>NUCLEOTIDE SEQUENCE</scope>
    <source>
        <strain evidence="1">IBT 35675</strain>
    </source>
</reference>
<proteinExistence type="predicted"/>
<sequence>MNGAFYNGEYVSVLLSFGALENGHGKERAYVICGCSITLRTLEVAADTLHPDLRKLLAIVGQESSTQYLGHPHEWVTTSGQSARRLTSTYDHQPGRLNYQFIDEYVIDQIVFGMDDPRRMPQADPHSCPICQQQQFNVVHWNRCNCFPALFGCPKNPLPLRFATSVKDKKMVLWLVVFVASNPTSHTVFANNVTRNSSEARQMVNSSAS</sequence>